<sequence>MKKLPFMALALCFATPAFAQSTQTTADLVNTVKYRHAYQAMTELPDWVTKAAAVSVPTETLKQGGKTYLTGHLCKPHDCGDHQLDVVFSEDGKATWGLLSRRYGKTLYQLPLGEPNAETLAVLTASYHKNNPDDPAK</sequence>
<comment type="caution">
    <text evidence="1">The sequence shown here is derived from an EMBL/GenBank/DDBJ whole genome shotgun (WGS) entry which is preliminary data.</text>
</comment>
<dbReference type="Pfam" id="PF08816">
    <property type="entry name" value="Ivy"/>
    <property type="match status" value="1"/>
</dbReference>
<accession>A0A087PX45</accession>
<dbReference type="InterPro" id="IPR036501">
    <property type="entry name" value="Inhibitor_vert_lysozyme_sf"/>
</dbReference>
<dbReference type="Gene3D" id="3.40.1420.10">
    <property type="entry name" value="Inhibitor of vertebrate lysozyme"/>
    <property type="match status" value="1"/>
</dbReference>
<dbReference type="SUPFAM" id="SSF89872">
    <property type="entry name" value="Inhibitor of vertebrate lysozyme, Ivy"/>
    <property type="match status" value="1"/>
</dbReference>
<dbReference type="PATRIC" id="fig|178901.10.peg.380"/>
<dbReference type="RefSeq" id="WP_052403668.1">
    <property type="nucleotide sequence ID" value="NZ_LHZX01000299.1"/>
</dbReference>
<dbReference type="Proteomes" id="UP000077349">
    <property type="component" value="Unassembled WGS sequence"/>
</dbReference>
<proteinExistence type="predicted"/>
<organism evidence="1 2">
    <name type="scientific">Acetobacter malorum</name>
    <dbReference type="NCBI Taxonomy" id="178901"/>
    <lineage>
        <taxon>Bacteria</taxon>
        <taxon>Pseudomonadati</taxon>
        <taxon>Pseudomonadota</taxon>
        <taxon>Alphaproteobacteria</taxon>
        <taxon>Acetobacterales</taxon>
        <taxon>Acetobacteraceae</taxon>
        <taxon>Acetobacter</taxon>
    </lineage>
</organism>
<dbReference type="EMBL" id="LVHD01000003">
    <property type="protein sequence ID" value="OAG78377.1"/>
    <property type="molecule type" value="Genomic_DNA"/>
</dbReference>
<evidence type="ECO:0000313" key="1">
    <source>
        <dbReference type="EMBL" id="OAG78377.1"/>
    </source>
</evidence>
<dbReference type="eggNOG" id="ENOG5032SX0">
    <property type="taxonomic scope" value="Bacteria"/>
</dbReference>
<dbReference type="AlphaFoldDB" id="A0A087PX45"/>
<reference evidence="1 2" key="1">
    <citation type="submission" date="2016-03" db="EMBL/GenBank/DDBJ databases">
        <title>Draft genome sequence of Acetobacter malorum CECT 7742, a strain isolated from strawberry vinegar.</title>
        <authorList>
            <person name="Sainz F."/>
            <person name="Mas A."/>
            <person name="Torija M.J."/>
        </authorList>
    </citation>
    <scope>NUCLEOTIDE SEQUENCE [LARGE SCALE GENOMIC DNA]</scope>
    <source>
        <strain evidence="1 2">CECT 7742</strain>
    </source>
</reference>
<evidence type="ECO:0000313" key="2">
    <source>
        <dbReference type="Proteomes" id="UP000077349"/>
    </source>
</evidence>
<protein>
    <submittedName>
        <fullName evidence="1">Inhibitor of vertebrate lysozyme</fullName>
    </submittedName>
</protein>
<name>A0A087PX45_9PROT</name>
<gene>
    <name evidence="1" type="ORF">Amal_00389</name>
</gene>